<name>A0ACB8U4Q6_9APHY</name>
<dbReference type="EMBL" id="MU274911">
    <property type="protein sequence ID" value="KAI0089250.1"/>
    <property type="molecule type" value="Genomic_DNA"/>
</dbReference>
<sequence>MMGSMPANSVVSSPPLPYPSSLPSQQHPGSGPESPGSGNMLPSYLTSPSHNADSFAHVGSQKANNSYPMYHNITNGIHPPLGPDFASVPPEHDISALNSQTSPNGFSSSAGPLRNSAFNPFPASSNGRQRHNTSTIRDTSSNFPTSPSYPPVQQQDIYNSNPASLNQQTNPASGPSLDSAHHRYDYPLSASQSAAPLSLPGPTKQPAFSPMDAYRLGLDPLAPAPQMRPPGILGNTGAGTNGILQREPPASLINQHAGIQAHLNGLTHPLSHQNALQSQGPYGTNGPTQVLSSVVNGPLHGSSQQQPQEEISTIFVVGFPDDMSEREFQNMFTFSSGFEAATLKIPNRELTSYGSTGLVSAPGTRINGLPMHSGSNDPYNLVTVNQGGVVVDGHGGTTSSWAAPPIPFTDDGHFIQTVQPPRKQIIGFAKFRTRQEALEARDVLQGRRVDLEKGSVLKAEMAKKNLHTKRGPTGMGPLSGGVGSLQGSAVQTDAMGSGINGLTGINGSTAPGELFMQREKELGALGAMGIAGLGQRRGTLVEEPSSMGLANFGPRGARERAEEDERERERKRKEKEAARLRQNNSAFEAFHSVPQQMVRQGANSLLSAENGTISTNGMLGEPRLHSLSAQSSMQSIGSQSDNVIGPWGNLRDVSASAMSRKMNAAGSIQRPSSTDPHEFFPTREMTSSPPLSGTQSASSGTNPSDAVSPDSASAALPGLFSPFNHQQDLEQNQVGGAASVSSSSSIGGLLNEEELSRAVGALAVSTGQQVAVTAAGTMSPQLPSPSSGTSSSTGRNPGDQNPPINTLYVGNLPASNSPGGSPSPYLEERLRDLFSRRPGYRKLCYRHKSNGPMCFVEFEDVVHASKALNELNGDNLSGLIRGGGIRLSYSKNPLGVRTPTTGGISMQQQSLGTVQTLFSSGEIESFRSSRRDTASSGVTSPTTSYFYTNMSSPPPRFTSPPSFASSLSNSSVFPRTTPQGFGLSSSGSSTFSPFGISPSQSTIPDQPSAESNTEHLPHTLSPVHANVEASRVV</sequence>
<accession>A0ACB8U4Q6</accession>
<dbReference type="Proteomes" id="UP001055072">
    <property type="component" value="Unassembled WGS sequence"/>
</dbReference>
<reference evidence="1" key="1">
    <citation type="journal article" date="2021" name="Environ. Microbiol.">
        <title>Gene family expansions and transcriptome signatures uncover fungal adaptations to wood decay.</title>
        <authorList>
            <person name="Hage H."/>
            <person name="Miyauchi S."/>
            <person name="Viragh M."/>
            <person name="Drula E."/>
            <person name="Min B."/>
            <person name="Chaduli D."/>
            <person name="Navarro D."/>
            <person name="Favel A."/>
            <person name="Norest M."/>
            <person name="Lesage-Meessen L."/>
            <person name="Balint B."/>
            <person name="Merenyi Z."/>
            <person name="de Eugenio L."/>
            <person name="Morin E."/>
            <person name="Martinez A.T."/>
            <person name="Baldrian P."/>
            <person name="Stursova M."/>
            <person name="Martinez M.J."/>
            <person name="Novotny C."/>
            <person name="Magnuson J.K."/>
            <person name="Spatafora J.W."/>
            <person name="Maurice S."/>
            <person name="Pangilinan J."/>
            <person name="Andreopoulos W."/>
            <person name="LaButti K."/>
            <person name="Hundley H."/>
            <person name="Na H."/>
            <person name="Kuo A."/>
            <person name="Barry K."/>
            <person name="Lipzen A."/>
            <person name="Henrissat B."/>
            <person name="Riley R."/>
            <person name="Ahrendt S."/>
            <person name="Nagy L.G."/>
            <person name="Grigoriev I.V."/>
            <person name="Martin F."/>
            <person name="Rosso M.N."/>
        </authorList>
    </citation>
    <scope>NUCLEOTIDE SEQUENCE</scope>
    <source>
        <strain evidence="1">CBS 384.51</strain>
    </source>
</reference>
<evidence type="ECO:0000313" key="2">
    <source>
        <dbReference type="Proteomes" id="UP001055072"/>
    </source>
</evidence>
<gene>
    <name evidence="1" type="ORF">BDY19DRAFT_133842</name>
</gene>
<organism evidence="1 2">
    <name type="scientific">Irpex rosettiformis</name>
    <dbReference type="NCBI Taxonomy" id="378272"/>
    <lineage>
        <taxon>Eukaryota</taxon>
        <taxon>Fungi</taxon>
        <taxon>Dikarya</taxon>
        <taxon>Basidiomycota</taxon>
        <taxon>Agaricomycotina</taxon>
        <taxon>Agaricomycetes</taxon>
        <taxon>Polyporales</taxon>
        <taxon>Irpicaceae</taxon>
        <taxon>Irpex</taxon>
    </lineage>
</organism>
<proteinExistence type="predicted"/>
<keyword evidence="2" id="KW-1185">Reference proteome</keyword>
<evidence type="ECO:0000313" key="1">
    <source>
        <dbReference type="EMBL" id="KAI0089250.1"/>
    </source>
</evidence>
<comment type="caution">
    <text evidence="1">The sequence shown here is derived from an EMBL/GenBank/DDBJ whole genome shotgun (WGS) entry which is preliminary data.</text>
</comment>
<protein>
    <submittedName>
        <fullName evidence="1">Uncharacterized protein</fullName>
    </submittedName>
</protein>